<evidence type="ECO:0000256" key="2">
    <source>
        <dbReference type="ARBA" id="ARBA00022448"/>
    </source>
</evidence>
<dbReference type="PANTHER" id="PTHR42734">
    <property type="entry name" value="METAL TRANSPORT SYSTEM ATP-BINDING PROTEIN TM_0124-RELATED"/>
    <property type="match status" value="1"/>
</dbReference>
<reference evidence="9 10" key="1">
    <citation type="submission" date="2019-07" db="EMBL/GenBank/DDBJ databases">
        <title>Whole genome shotgun sequence of Rhodospirillum oryzae NBRC 107573.</title>
        <authorList>
            <person name="Hosoyama A."/>
            <person name="Uohara A."/>
            <person name="Ohji S."/>
            <person name="Ichikawa N."/>
        </authorList>
    </citation>
    <scope>NUCLEOTIDE SEQUENCE [LARGE SCALE GENOMIC DNA]</scope>
    <source>
        <strain evidence="9 10">NBRC 107573</strain>
    </source>
</reference>
<dbReference type="EMBL" id="BJZO01000122">
    <property type="protein sequence ID" value="GEO82864.1"/>
    <property type="molecule type" value="Genomic_DNA"/>
</dbReference>
<dbReference type="GO" id="GO:0016887">
    <property type="term" value="F:ATP hydrolysis activity"/>
    <property type="evidence" value="ECO:0007669"/>
    <property type="project" value="InterPro"/>
</dbReference>
<feature type="region of interest" description="Disordered" evidence="7">
    <location>
        <begin position="249"/>
        <end position="270"/>
    </location>
</feature>
<dbReference type="InterPro" id="IPR017871">
    <property type="entry name" value="ABC_transporter-like_CS"/>
</dbReference>
<evidence type="ECO:0000256" key="6">
    <source>
        <dbReference type="ARBA" id="ARBA00023065"/>
    </source>
</evidence>
<dbReference type="InterPro" id="IPR027417">
    <property type="entry name" value="P-loop_NTPase"/>
</dbReference>
<name>A0A512HBN0_9PROT</name>
<dbReference type="InterPro" id="IPR050153">
    <property type="entry name" value="Metal_Ion_Import_ABC"/>
</dbReference>
<protein>
    <submittedName>
        <fullName evidence="9">Putative ABC transporter ATP-binding protein</fullName>
    </submittedName>
</protein>
<evidence type="ECO:0000256" key="5">
    <source>
        <dbReference type="ARBA" id="ARBA00022906"/>
    </source>
</evidence>
<evidence type="ECO:0000256" key="4">
    <source>
        <dbReference type="ARBA" id="ARBA00022840"/>
    </source>
</evidence>
<keyword evidence="4 9" id="KW-0067">ATP-binding</keyword>
<keyword evidence="3" id="KW-0547">Nucleotide-binding</keyword>
<comment type="caution">
    <text evidence="9">The sequence shown here is derived from an EMBL/GenBank/DDBJ whole genome shotgun (WGS) entry which is preliminary data.</text>
</comment>
<evidence type="ECO:0000256" key="1">
    <source>
        <dbReference type="ARBA" id="ARBA00005417"/>
    </source>
</evidence>
<evidence type="ECO:0000259" key="8">
    <source>
        <dbReference type="PROSITE" id="PS50893"/>
    </source>
</evidence>
<dbReference type="RefSeq" id="WP_147164892.1">
    <property type="nucleotide sequence ID" value="NZ_BJZO01000122.1"/>
</dbReference>
<evidence type="ECO:0000313" key="10">
    <source>
        <dbReference type="Proteomes" id="UP000321567"/>
    </source>
</evidence>
<comment type="similarity">
    <text evidence="1">Belongs to the ABC transporter superfamily.</text>
</comment>
<dbReference type="OrthoDB" id="9806726at2"/>
<dbReference type="GO" id="GO:0006829">
    <property type="term" value="P:zinc ion transport"/>
    <property type="evidence" value="ECO:0007669"/>
    <property type="project" value="UniProtKB-KW"/>
</dbReference>
<dbReference type="InterPro" id="IPR003439">
    <property type="entry name" value="ABC_transporter-like_ATP-bd"/>
</dbReference>
<accession>A0A512HBN0</accession>
<dbReference type="AlphaFoldDB" id="A0A512HBN0"/>
<dbReference type="PROSITE" id="PS00211">
    <property type="entry name" value="ABC_TRANSPORTER_1"/>
    <property type="match status" value="1"/>
</dbReference>
<dbReference type="SUPFAM" id="SSF52540">
    <property type="entry name" value="P-loop containing nucleoside triphosphate hydrolases"/>
    <property type="match status" value="1"/>
</dbReference>
<dbReference type="Pfam" id="PF00005">
    <property type="entry name" value="ABC_tran"/>
    <property type="match status" value="1"/>
</dbReference>
<dbReference type="PROSITE" id="PS50893">
    <property type="entry name" value="ABC_TRANSPORTER_2"/>
    <property type="match status" value="1"/>
</dbReference>
<proteinExistence type="inferred from homology"/>
<dbReference type="GO" id="GO:0005524">
    <property type="term" value="F:ATP binding"/>
    <property type="evidence" value="ECO:0007669"/>
    <property type="project" value="UniProtKB-KW"/>
</dbReference>
<dbReference type="Proteomes" id="UP000321567">
    <property type="component" value="Unassembled WGS sequence"/>
</dbReference>
<dbReference type="InterPro" id="IPR003593">
    <property type="entry name" value="AAA+_ATPase"/>
</dbReference>
<keyword evidence="5" id="KW-0864">Zinc transport</keyword>
<evidence type="ECO:0000256" key="3">
    <source>
        <dbReference type="ARBA" id="ARBA00022741"/>
    </source>
</evidence>
<dbReference type="Gene3D" id="3.40.50.300">
    <property type="entry name" value="P-loop containing nucleotide triphosphate hydrolases"/>
    <property type="match status" value="1"/>
</dbReference>
<keyword evidence="10" id="KW-1185">Reference proteome</keyword>
<dbReference type="PANTHER" id="PTHR42734:SF6">
    <property type="entry name" value="MOLYBDATE IMPORT ATP-BINDING PROTEIN MOLC"/>
    <property type="match status" value="1"/>
</dbReference>
<keyword evidence="5" id="KW-0862">Zinc</keyword>
<feature type="domain" description="ABC transporter" evidence="8">
    <location>
        <begin position="6"/>
        <end position="230"/>
    </location>
</feature>
<keyword evidence="2" id="KW-0813">Transport</keyword>
<keyword evidence="6" id="KW-0406">Ion transport</keyword>
<gene>
    <name evidence="9" type="ORF">ROR02_29950</name>
</gene>
<evidence type="ECO:0000313" key="9">
    <source>
        <dbReference type="EMBL" id="GEO82864.1"/>
    </source>
</evidence>
<dbReference type="SMART" id="SM00382">
    <property type="entry name" value="AAA"/>
    <property type="match status" value="1"/>
</dbReference>
<sequence length="270" mass="29247">MTDELIRFSNVGHAYTPARWVFRGYSGTVARGRVLAILGPNGCGKTTLLRLLLGLGRATEGTIERFGRVAFVPQLFQVGFDYSVLDMVLMGRAGRIGLLAQPGRADEAAARDALARFGLEDLARRPFHELSGGQRQLVILARALVAGADLLILDEPASALDLGNQVLILDWIRRLARQEGLGVVFTTHHPHHALAVADRVLPMQDGADNHDAPASEILTEARLRALYGVPLKRVAFEHEGQRHETFALVIPHSNAPDDTTGAPSPDVSPP</sequence>
<evidence type="ECO:0000256" key="7">
    <source>
        <dbReference type="SAM" id="MobiDB-lite"/>
    </source>
</evidence>
<organism evidence="9 10">
    <name type="scientific">Pararhodospirillum oryzae</name>
    <dbReference type="NCBI Taxonomy" id="478448"/>
    <lineage>
        <taxon>Bacteria</taxon>
        <taxon>Pseudomonadati</taxon>
        <taxon>Pseudomonadota</taxon>
        <taxon>Alphaproteobacteria</taxon>
        <taxon>Rhodospirillales</taxon>
        <taxon>Rhodospirillaceae</taxon>
        <taxon>Pararhodospirillum</taxon>
    </lineage>
</organism>